<feature type="transmembrane region" description="Helical" evidence="1">
    <location>
        <begin position="44"/>
        <end position="63"/>
    </location>
</feature>
<gene>
    <name evidence="2" type="ORF">CLV78_108129</name>
</gene>
<feature type="transmembrane region" description="Helical" evidence="1">
    <location>
        <begin position="101"/>
        <end position="118"/>
    </location>
</feature>
<reference evidence="2 3" key="1">
    <citation type="submission" date="2018-03" db="EMBL/GenBank/DDBJ databases">
        <title>Genomic Encyclopedia of Archaeal and Bacterial Type Strains, Phase II (KMG-II): from individual species to whole genera.</title>
        <authorList>
            <person name="Goeker M."/>
        </authorList>
    </citation>
    <scope>NUCLEOTIDE SEQUENCE [LARGE SCALE GENOMIC DNA]</scope>
    <source>
        <strain evidence="2 3">DSM 29328</strain>
    </source>
</reference>
<comment type="caution">
    <text evidence="2">The sequence shown here is derived from an EMBL/GenBank/DDBJ whole genome shotgun (WGS) entry which is preliminary data.</text>
</comment>
<keyword evidence="1" id="KW-1133">Transmembrane helix</keyword>
<dbReference type="OrthoDB" id="1122739at2"/>
<proteinExistence type="predicted"/>
<dbReference type="Proteomes" id="UP000239480">
    <property type="component" value="Unassembled WGS sequence"/>
</dbReference>
<name>A0A2T0RL46_9RHOB</name>
<dbReference type="EMBL" id="PVTD01000008">
    <property type="protein sequence ID" value="PRY21857.1"/>
    <property type="molecule type" value="Genomic_DNA"/>
</dbReference>
<organism evidence="2 3">
    <name type="scientific">Aliiruegeria haliotis</name>
    <dbReference type="NCBI Taxonomy" id="1280846"/>
    <lineage>
        <taxon>Bacteria</taxon>
        <taxon>Pseudomonadati</taxon>
        <taxon>Pseudomonadota</taxon>
        <taxon>Alphaproteobacteria</taxon>
        <taxon>Rhodobacterales</taxon>
        <taxon>Roseobacteraceae</taxon>
        <taxon>Aliiruegeria</taxon>
    </lineage>
</organism>
<keyword evidence="1" id="KW-0472">Membrane</keyword>
<sequence length="127" mass="13495">MRWHILIGVAAMAFGALTFLSGGTVLWGPQSVRAAAGDIVLPVVWFNALSGLAYMVAGAGIALRRRWASALATMVAVAIALMLGVLVAMIIAGVAWEMRTLIAMSVRLGFWLAVVRFVDKSNRRPAA</sequence>
<dbReference type="AlphaFoldDB" id="A0A2T0RL46"/>
<evidence type="ECO:0000313" key="3">
    <source>
        <dbReference type="Proteomes" id="UP000239480"/>
    </source>
</evidence>
<protein>
    <recommendedName>
        <fullName evidence="4">DUF4345 domain-containing protein</fullName>
    </recommendedName>
</protein>
<evidence type="ECO:0008006" key="4">
    <source>
        <dbReference type="Google" id="ProtNLM"/>
    </source>
</evidence>
<keyword evidence="3" id="KW-1185">Reference proteome</keyword>
<evidence type="ECO:0000313" key="2">
    <source>
        <dbReference type="EMBL" id="PRY21857.1"/>
    </source>
</evidence>
<evidence type="ECO:0000256" key="1">
    <source>
        <dbReference type="SAM" id="Phobius"/>
    </source>
</evidence>
<dbReference type="RefSeq" id="WP_106206433.1">
    <property type="nucleotide sequence ID" value="NZ_PVTD01000008.1"/>
</dbReference>
<keyword evidence="1" id="KW-0812">Transmembrane</keyword>
<feature type="transmembrane region" description="Helical" evidence="1">
    <location>
        <begin position="70"/>
        <end position="95"/>
    </location>
</feature>
<accession>A0A2T0RL46</accession>